<evidence type="ECO:0000313" key="12">
    <source>
        <dbReference type="Proteomes" id="UP000601768"/>
    </source>
</evidence>
<feature type="compositionally biased region" description="Basic and acidic residues" evidence="9">
    <location>
        <begin position="17"/>
        <end position="26"/>
    </location>
</feature>
<dbReference type="NCBIfam" id="TIGR03018">
    <property type="entry name" value="pepcterm_TyrKin"/>
    <property type="match status" value="1"/>
</dbReference>
<evidence type="ECO:0000256" key="9">
    <source>
        <dbReference type="SAM" id="MobiDB-lite"/>
    </source>
</evidence>
<feature type="region of interest" description="Disordered" evidence="9">
    <location>
        <begin position="1"/>
        <end position="51"/>
    </location>
</feature>
<dbReference type="CDD" id="cd05387">
    <property type="entry name" value="BY-kinase"/>
    <property type="match status" value="1"/>
</dbReference>
<dbReference type="GO" id="GO:0005886">
    <property type="term" value="C:plasma membrane"/>
    <property type="evidence" value="ECO:0007669"/>
    <property type="project" value="TreeGrafter"/>
</dbReference>
<evidence type="ECO:0000256" key="5">
    <source>
        <dbReference type="ARBA" id="ARBA00022777"/>
    </source>
</evidence>
<dbReference type="EC" id="2.7.10.2" evidence="2"/>
<dbReference type="PANTHER" id="PTHR32309">
    <property type="entry name" value="TYROSINE-PROTEIN KINASE"/>
    <property type="match status" value="1"/>
</dbReference>
<keyword evidence="5" id="KW-0418">Kinase</keyword>
<dbReference type="Proteomes" id="UP000601768">
    <property type="component" value="Unassembled WGS sequence"/>
</dbReference>
<evidence type="ECO:0000256" key="3">
    <source>
        <dbReference type="ARBA" id="ARBA00022679"/>
    </source>
</evidence>
<organism evidence="11 12">
    <name type="scientific">Neptunicella marina</name>
    <dbReference type="NCBI Taxonomy" id="2125989"/>
    <lineage>
        <taxon>Bacteria</taxon>
        <taxon>Pseudomonadati</taxon>
        <taxon>Pseudomonadota</taxon>
        <taxon>Gammaproteobacteria</taxon>
        <taxon>Alteromonadales</taxon>
        <taxon>Alteromonadaceae</taxon>
        <taxon>Neptunicella</taxon>
    </lineage>
</organism>
<keyword evidence="4" id="KW-0547">Nucleotide-binding</keyword>
<dbReference type="PANTHER" id="PTHR32309:SF13">
    <property type="entry name" value="FERRIC ENTEROBACTIN TRANSPORT PROTEIN FEPE"/>
    <property type="match status" value="1"/>
</dbReference>
<keyword evidence="12" id="KW-1185">Reference proteome</keyword>
<evidence type="ECO:0000256" key="7">
    <source>
        <dbReference type="ARBA" id="ARBA00023137"/>
    </source>
</evidence>
<dbReference type="Pfam" id="PF13614">
    <property type="entry name" value="AAA_31"/>
    <property type="match status" value="1"/>
</dbReference>
<comment type="catalytic activity">
    <reaction evidence="8">
        <text>L-tyrosyl-[protein] + ATP = O-phospho-L-tyrosyl-[protein] + ADP + H(+)</text>
        <dbReference type="Rhea" id="RHEA:10596"/>
        <dbReference type="Rhea" id="RHEA-COMP:10136"/>
        <dbReference type="Rhea" id="RHEA-COMP:20101"/>
        <dbReference type="ChEBI" id="CHEBI:15378"/>
        <dbReference type="ChEBI" id="CHEBI:30616"/>
        <dbReference type="ChEBI" id="CHEBI:46858"/>
        <dbReference type="ChEBI" id="CHEBI:61978"/>
        <dbReference type="ChEBI" id="CHEBI:456216"/>
        <dbReference type="EC" id="2.7.10.2"/>
    </reaction>
</comment>
<dbReference type="InterPro" id="IPR025669">
    <property type="entry name" value="AAA_dom"/>
</dbReference>
<dbReference type="AlphaFoldDB" id="A0A8J6IS32"/>
<dbReference type="EMBL" id="JACNEP010000005">
    <property type="protein sequence ID" value="MBC3765751.1"/>
    <property type="molecule type" value="Genomic_DNA"/>
</dbReference>
<evidence type="ECO:0000256" key="2">
    <source>
        <dbReference type="ARBA" id="ARBA00011903"/>
    </source>
</evidence>
<accession>A0A8J6IS32</accession>
<name>A0A8J6IS32_9ALTE</name>
<dbReference type="InterPro" id="IPR005702">
    <property type="entry name" value="Wzc-like_C"/>
</dbReference>
<proteinExistence type="inferred from homology"/>
<comment type="similarity">
    <text evidence="1">Belongs to the CpsD/CapB family.</text>
</comment>
<reference evidence="11" key="2">
    <citation type="submission" date="2020-08" db="EMBL/GenBank/DDBJ databases">
        <authorList>
            <person name="Lai Q."/>
        </authorList>
    </citation>
    <scope>NUCLEOTIDE SEQUENCE</scope>
    <source>
        <strain evidence="11">S27-2</strain>
    </source>
</reference>
<reference evidence="11" key="1">
    <citation type="journal article" date="2018" name="Int. J. Syst. Evol. Microbiol.">
        <title>Neptunicella marina gen. nov., sp. nov., isolated from surface seawater.</title>
        <authorList>
            <person name="Liu X."/>
            <person name="Lai Q."/>
            <person name="Du Y."/>
            <person name="Zhang X."/>
            <person name="Liu Z."/>
            <person name="Sun F."/>
            <person name="Shao Z."/>
        </authorList>
    </citation>
    <scope>NUCLEOTIDE SEQUENCE</scope>
    <source>
        <strain evidence="11">S27-2</strain>
    </source>
</reference>
<keyword evidence="6" id="KW-0067">ATP-binding</keyword>
<feature type="compositionally biased region" description="Low complexity" evidence="9">
    <location>
        <begin position="38"/>
        <end position="51"/>
    </location>
</feature>
<evidence type="ECO:0000259" key="10">
    <source>
        <dbReference type="Pfam" id="PF13614"/>
    </source>
</evidence>
<evidence type="ECO:0000256" key="1">
    <source>
        <dbReference type="ARBA" id="ARBA00007316"/>
    </source>
</evidence>
<comment type="caution">
    <text evidence="11">The sequence shown here is derived from an EMBL/GenBank/DDBJ whole genome shotgun (WGS) entry which is preliminary data.</text>
</comment>
<protein>
    <recommendedName>
        <fullName evidence="2">non-specific protein-tyrosine kinase</fullName>
        <ecNumber evidence="2">2.7.10.2</ecNumber>
    </recommendedName>
</protein>
<keyword evidence="3" id="KW-0808">Transferase</keyword>
<dbReference type="SUPFAM" id="SSF52540">
    <property type="entry name" value="P-loop containing nucleoside triphosphate hydrolases"/>
    <property type="match status" value="1"/>
</dbReference>
<evidence type="ECO:0000256" key="8">
    <source>
        <dbReference type="ARBA" id="ARBA00051245"/>
    </source>
</evidence>
<evidence type="ECO:0000256" key="6">
    <source>
        <dbReference type="ARBA" id="ARBA00022840"/>
    </source>
</evidence>
<dbReference type="InterPro" id="IPR027417">
    <property type="entry name" value="P-loop_NTPase"/>
</dbReference>
<keyword evidence="7" id="KW-0829">Tyrosine-protein kinase</keyword>
<feature type="domain" description="AAA" evidence="10">
    <location>
        <begin position="106"/>
        <end position="263"/>
    </location>
</feature>
<evidence type="ECO:0000313" key="11">
    <source>
        <dbReference type="EMBL" id="MBC3765751.1"/>
    </source>
</evidence>
<dbReference type="Gene3D" id="3.40.50.300">
    <property type="entry name" value="P-loop containing nucleotide triphosphate hydrolases"/>
    <property type="match status" value="1"/>
</dbReference>
<gene>
    <name evidence="11" type="ORF">H8B19_07675</name>
</gene>
<dbReference type="InterPro" id="IPR050445">
    <property type="entry name" value="Bact_polysacc_biosynth/exp"/>
</dbReference>
<evidence type="ECO:0000256" key="4">
    <source>
        <dbReference type="ARBA" id="ARBA00022741"/>
    </source>
</evidence>
<dbReference type="RefSeq" id="WP_186506226.1">
    <property type="nucleotide sequence ID" value="NZ_JACNEP010000005.1"/>
</dbReference>
<dbReference type="GO" id="GO:0004713">
    <property type="term" value="F:protein tyrosine kinase activity"/>
    <property type="evidence" value="ECO:0007669"/>
    <property type="project" value="TreeGrafter"/>
</dbReference>
<sequence length="301" mass="33230">MSTIERALQRQKAAQNKQEETNKEPQTDVDVTQTEHASSSSTSEPSIPQSENINSNLMLNLELDEKYFVTANSIKSLIGEEFRAIKRKVLNTAFGPLSKTLNNSNIIMVSSANPHEGKTFTAVNLALSIALEQDKTVLLVDADVLRPNVMRTLGVSYENGLMEYLLGEVSDISEVMYHTNIDKLRIIPAGKSHHLSTEMLASEKMLETVNEFATRYSDRVVIFDSPPLLGINETAIMTNLAGQAVVVIEEGKTKLADLTNAIEQLNPEMAKGFVVNKSSKGNFGHGYGYNYGYGYYGAERD</sequence>